<gene>
    <name evidence="6" type="ORF">Pfra01_002867900</name>
</gene>
<organism evidence="6 7">
    <name type="scientific">Phytophthora fragariaefolia</name>
    <dbReference type="NCBI Taxonomy" id="1490495"/>
    <lineage>
        <taxon>Eukaryota</taxon>
        <taxon>Sar</taxon>
        <taxon>Stramenopiles</taxon>
        <taxon>Oomycota</taxon>
        <taxon>Peronosporomycetes</taxon>
        <taxon>Peronosporales</taxon>
        <taxon>Peronosporaceae</taxon>
        <taxon>Phytophthora</taxon>
    </lineage>
</organism>
<evidence type="ECO:0000256" key="4">
    <source>
        <dbReference type="ARBA" id="ARBA00022729"/>
    </source>
</evidence>
<keyword evidence="7" id="KW-1185">Reference proteome</keyword>
<evidence type="ECO:0000256" key="1">
    <source>
        <dbReference type="ARBA" id="ARBA00004613"/>
    </source>
</evidence>
<name>A0A9W7DE26_9STRA</name>
<evidence type="ECO:0000256" key="5">
    <source>
        <dbReference type="RuleBase" id="RU367124"/>
    </source>
</evidence>
<evidence type="ECO:0000313" key="6">
    <source>
        <dbReference type="EMBL" id="GMF80698.1"/>
    </source>
</evidence>
<evidence type="ECO:0000256" key="3">
    <source>
        <dbReference type="ARBA" id="ARBA00022525"/>
    </source>
</evidence>
<comment type="caution">
    <text evidence="6">The sequence shown here is derived from an EMBL/GenBank/DDBJ whole genome shotgun (WGS) entry which is preliminary data.</text>
</comment>
<protein>
    <recommendedName>
        <fullName evidence="5">RxLR effector protein</fullName>
    </recommendedName>
</protein>
<evidence type="ECO:0000256" key="2">
    <source>
        <dbReference type="ARBA" id="ARBA00010400"/>
    </source>
</evidence>
<reference evidence="6" key="1">
    <citation type="submission" date="2023-04" db="EMBL/GenBank/DDBJ databases">
        <title>Phytophthora fragariaefolia NBRC 109709.</title>
        <authorList>
            <person name="Ichikawa N."/>
            <person name="Sato H."/>
            <person name="Tonouchi N."/>
        </authorList>
    </citation>
    <scope>NUCLEOTIDE SEQUENCE</scope>
    <source>
        <strain evidence="6">NBRC 109709</strain>
    </source>
</reference>
<dbReference type="OrthoDB" id="146306at2759"/>
<proteinExistence type="inferred from homology"/>
<dbReference type="InterPro" id="IPR031825">
    <property type="entry name" value="RXLR"/>
</dbReference>
<sequence length="156" mass="17693">MQVPTLIPQFTLGRFSQALTPSTRMRPFAILACIAIFLSSSHGFVSGAIDKQAALLAATQGHSMDAVHENKRMLRFHRTSNTEEDGEQRTLNSLHLDDMLRSESARILMFERLVKAGWTDRILHDVLNLGSFPQYTRIFHAYQNYLETFATHLISS</sequence>
<keyword evidence="3 5" id="KW-0964">Secreted</keyword>
<dbReference type="EMBL" id="BSXT01010542">
    <property type="protein sequence ID" value="GMF80698.1"/>
    <property type="molecule type" value="Genomic_DNA"/>
</dbReference>
<evidence type="ECO:0000313" key="7">
    <source>
        <dbReference type="Proteomes" id="UP001165121"/>
    </source>
</evidence>
<comment type="domain">
    <text evidence="5">The RxLR-dEER motif acts to carry the protein into the host cell cytoplasm through binding to cell surface phosphatidylinositol-3-phosphate.</text>
</comment>
<accession>A0A9W7DE26</accession>
<keyword evidence="4" id="KW-0732">Signal</keyword>
<dbReference type="AlphaFoldDB" id="A0A9W7DE26"/>
<comment type="subcellular location">
    <subcellularLocation>
        <location evidence="1 5">Secreted</location>
    </subcellularLocation>
</comment>
<comment type="similarity">
    <text evidence="2 5">Belongs to the RxLR effector family.</text>
</comment>
<dbReference type="GO" id="GO:0005576">
    <property type="term" value="C:extracellular region"/>
    <property type="evidence" value="ECO:0007669"/>
    <property type="project" value="UniProtKB-SubCell"/>
</dbReference>
<dbReference type="Pfam" id="PF16810">
    <property type="entry name" value="RXLR"/>
    <property type="match status" value="1"/>
</dbReference>
<comment type="function">
    <text evidence="5">Effector that suppresses plant defense responses during pathogen infection.</text>
</comment>
<dbReference type="Proteomes" id="UP001165121">
    <property type="component" value="Unassembled WGS sequence"/>
</dbReference>